<dbReference type="Pfam" id="PF06687">
    <property type="entry name" value="SUR7"/>
    <property type="match status" value="1"/>
</dbReference>
<protein>
    <recommendedName>
        <fullName evidence="5">Sur7 protein</fullName>
    </recommendedName>
</protein>
<dbReference type="PANTHER" id="PTHR28019">
    <property type="entry name" value="CELL MEMBRANE PROTEIN YLR413W-RELATED"/>
    <property type="match status" value="1"/>
</dbReference>
<keyword evidence="2" id="KW-0472">Membrane</keyword>
<dbReference type="GO" id="GO:0005886">
    <property type="term" value="C:plasma membrane"/>
    <property type="evidence" value="ECO:0007669"/>
    <property type="project" value="InterPro"/>
</dbReference>
<comment type="caution">
    <text evidence="3">The sequence shown here is derived from an EMBL/GenBank/DDBJ whole genome shotgun (WGS) entry which is preliminary data.</text>
</comment>
<feature type="transmembrane region" description="Helical" evidence="2">
    <location>
        <begin position="27"/>
        <end position="49"/>
    </location>
</feature>
<evidence type="ECO:0000313" key="3">
    <source>
        <dbReference type="EMBL" id="RDW57459.1"/>
    </source>
</evidence>
<gene>
    <name evidence="3" type="ORF">BP6252_13797</name>
</gene>
<proteinExistence type="predicted"/>
<dbReference type="AlphaFoldDB" id="A0A3D8Q6P5"/>
<feature type="region of interest" description="Disordered" evidence="1">
    <location>
        <begin position="87"/>
        <end position="116"/>
    </location>
</feature>
<feature type="transmembrane region" description="Helical" evidence="2">
    <location>
        <begin position="241"/>
        <end position="264"/>
    </location>
</feature>
<evidence type="ECO:0008006" key="5">
    <source>
        <dbReference type="Google" id="ProtNLM"/>
    </source>
</evidence>
<dbReference type="InterPro" id="IPR052413">
    <property type="entry name" value="SUR7_domain"/>
</dbReference>
<keyword evidence="2" id="KW-1133">Transmembrane helix</keyword>
<dbReference type="GO" id="GO:0031505">
    <property type="term" value="P:fungal-type cell wall organization"/>
    <property type="evidence" value="ECO:0007669"/>
    <property type="project" value="TreeGrafter"/>
</dbReference>
<dbReference type="OrthoDB" id="4159154at2759"/>
<reference evidence="3 4" key="1">
    <citation type="journal article" date="2018" name="IMA Fungus">
        <title>IMA Genome-F 9: Draft genome sequence of Annulohypoxylon stygium, Aspergillus mulundensis, Berkeleyomyces basicola (syn. Thielaviopsis basicola), Ceratocystis smalleyi, two Cercospora beticola strains, Coleophoma cylindrospora, Fusarium fracticaudum, Phialophora cf. hyalina, and Morchella septimelata.</title>
        <authorList>
            <person name="Wingfield B.D."/>
            <person name="Bills G.F."/>
            <person name="Dong Y."/>
            <person name="Huang W."/>
            <person name="Nel W.J."/>
            <person name="Swalarsk-Parry B.S."/>
            <person name="Vaghefi N."/>
            <person name="Wilken P.M."/>
            <person name="An Z."/>
            <person name="de Beer Z.W."/>
            <person name="De Vos L."/>
            <person name="Chen L."/>
            <person name="Duong T.A."/>
            <person name="Gao Y."/>
            <person name="Hammerbacher A."/>
            <person name="Kikkert J.R."/>
            <person name="Li Y."/>
            <person name="Li H."/>
            <person name="Li K."/>
            <person name="Li Q."/>
            <person name="Liu X."/>
            <person name="Ma X."/>
            <person name="Naidoo K."/>
            <person name="Pethybridge S.J."/>
            <person name="Sun J."/>
            <person name="Steenkamp E.T."/>
            <person name="van der Nest M.A."/>
            <person name="van Wyk S."/>
            <person name="Wingfield M.J."/>
            <person name="Xiong C."/>
            <person name="Yue Q."/>
            <person name="Zhang X."/>
        </authorList>
    </citation>
    <scope>NUCLEOTIDE SEQUENCE [LARGE SCALE GENOMIC DNA]</scope>
    <source>
        <strain evidence="3 4">BP6252</strain>
    </source>
</reference>
<organism evidence="3 4">
    <name type="scientific">Coleophoma cylindrospora</name>
    <dbReference type="NCBI Taxonomy" id="1849047"/>
    <lineage>
        <taxon>Eukaryota</taxon>
        <taxon>Fungi</taxon>
        <taxon>Dikarya</taxon>
        <taxon>Ascomycota</taxon>
        <taxon>Pezizomycotina</taxon>
        <taxon>Leotiomycetes</taxon>
        <taxon>Helotiales</taxon>
        <taxon>Dermateaceae</taxon>
        <taxon>Coleophoma</taxon>
    </lineage>
</organism>
<dbReference type="InterPro" id="IPR009571">
    <property type="entry name" value="SUR7/Rim9-like_fungi"/>
</dbReference>
<dbReference type="GO" id="GO:0051285">
    <property type="term" value="C:cell cortex of cell tip"/>
    <property type="evidence" value="ECO:0007669"/>
    <property type="project" value="TreeGrafter"/>
</dbReference>
<feature type="transmembrane region" description="Helical" evidence="2">
    <location>
        <begin position="322"/>
        <end position="346"/>
    </location>
</feature>
<dbReference type="Proteomes" id="UP000256645">
    <property type="component" value="Unassembled WGS sequence"/>
</dbReference>
<keyword evidence="2" id="KW-0812">Transmembrane</keyword>
<name>A0A3D8Q6P5_9HELO</name>
<evidence type="ECO:0000256" key="2">
    <source>
        <dbReference type="SAM" id="Phobius"/>
    </source>
</evidence>
<dbReference type="EMBL" id="PDLM01000021">
    <property type="protein sequence ID" value="RDW57459.1"/>
    <property type="molecule type" value="Genomic_DNA"/>
</dbReference>
<sequence>MIDGILEVLKQVVGYDPDRKPRPLPRFRFSVIIPVAFYVVSFFLTFMIVRAGTKPGMMEDMAMLTMNTSRLGQNLIQITPVNVTATPTATAKSNKPTGTSKSSSPTSTSEPTSNLTSSFSSWVDGIFDGITNTIATTVDPFIASEEQALIKELTNYLGVSDFYKLYLGSICHGNITDPTSANATYVTTNCSTYSEAVSGISNFSIPSSVVLLSTNISVPLLKTLSGGGGVISGGVTGITAVMYGLLITSLVGAGLSAVLALLTGLKPDFRIIFYSGLGISIITLLVHIIGVIITLAIGGGGSYIMNSIGGDIGLQSNAGGKYFGFAFGSLALLLISSVYWIVIWFVEYRQGSFRSRRRRPEEMGYYRGVLFELLDDIRGTKEEKAELPNRAPVRSSYSMI</sequence>
<dbReference type="PANTHER" id="PTHR28019:SF7">
    <property type="entry name" value="SUR7 PROTEIN"/>
    <property type="match status" value="1"/>
</dbReference>
<evidence type="ECO:0000256" key="1">
    <source>
        <dbReference type="SAM" id="MobiDB-lite"/>
    </source>
</evidence>
<keyword evidence="4" id="KW-1185">Reference proteome</keyword>
<accession>A0A3D8Q6P5</accession>
<evidence type="ECO:0000313" key="4">
    <source>
        <dbReference type="Proteomes" id="UP000256645"/>
    </source>
</evidence>
<feature type="transmembrane region" description="Helical" evidence="2">
    <location>
        <begin position="271"/>
        <end position="297"/>
    </location>
</feature>